<reference evidence="2" key="1">
    <citation type="submission" date="2022-11" db="UniProtKB">
        <authorList>
            <consortium name="WormBaseParasite"/>
        </authorList>
    </citation>
    <scope>IDENTIFICATION</scope>
</reference>
<name>A0A915L8B8_ROMCU</name>
<evidence type="ECO:0000313" key="2">
    <source>
        <dbReference type="WBParaSite" id="nRc.2.0.1.t45986-RA"/>
    </source>
</evidence>
<evidence type="ECO:0000313" key="1">
    <source>
        <dbReference type="Proteomes" id="UP000887565"/>
    </source>
</evidence>
<proteinExistence type="predicted"/>
<protein>
    <submittedName>
        <fullName evidence="2">Uncharacterized protein</fullName>
    </submittedName>
</protein>
<dbReference type="AlphaFoldDB" id="A0A915L8B8"/>
<accession>A0A915L8B8</accession>
<sequence length="86" mass="9682">MSCSPESFCGPLKFSTFVNKNFCIPKMVEASTAWDNGRILGTEIIYLPIFKSDSLDQVKAKCVRGWGLCHETFLYFSASFLTTIKD</sequence>
<dbReference type="Proteomes" id="UP000887565">
    <property type="component" value="Unplaced"/>
</dbReference>
<dbReference type="WBParaSite" id="nRc.2.0.1.t45986-RA">
    <property type="protein sequence ID" value="nRc.2.0.1.t45986-RA"/>
    <property type="gene ID" value="nRc.2.0.1.g45986"/>
</dbReference>
<keyword evidence="1" id="KW-1185">Reference proteome</keyword>
<organism evidence="1 2">
    <name type="scientific">Romanomermis culicivorax</name>
    <name type="common">Nematode worm</name>
    <dbReference type="NCBI Taxonomy" id="13658"/>
    <lineage>
        <taxon>Eukaryota</taxon>
        <taxon>Metazoa</taxon>
        <taxon>Ecdysozoa</taxon>
        <taxon>Nematoda</taxon>
        <taxon>Enoplea</taxon>
        <taxon>Dorylaimia</taxon>
        <taxon>Mermithida</taxon>
        <taxon>Mermithoidea</taxon>
        <taxon>Mermithidae</taxon>
        <taxon>Romanomermis</taxon>
    </lineage>
</organism>